<evidence type="ECO:0008006" key="3">
    <source>
        <dbReference type="Google" id="ProtNLM"/>
    </source>
</evidence>
<dbReference type="AlphaFoldDB" id="A0AAV9UMD2"/>
<keyword evidence="2" id="KW-1185">Reference proteome</keyword>
<evidence type="ECO:0000313" key="2">
    <source>
        <dbReference type="Proteomes" id="UP001375240"/>
    </source>
</evidence>
<dbReference type="Proteomes" id="UP001375240">
    <property type="component" value="Unassembled WGS sequence"/>
</dbReference>
<sequence length="88" mass="8518">MLAVIAVLSTDGAVTTSATAAVAANRPSRLLVPAAPSLALLSMGDAAQDLAPPVTGGNLMGNVALNLVTAEIRLPTAGRAAKLDGAAA</sequence>
<reference evidence="1 2" key="1">
    <citation type="submission" date="2019-10" db="EMBL/GenBank/DDBJ databases">
        <authorList>
            <person name="Palmer J.M."/>
        </authorList>
    </citation>
    <scope>NUCLEOTIDE SEQUENCE [LARGE SCALE GENOMIC DNA]</scope>
    <source>
        <strain evidence="1 2">TWF696</strain>
    </source>
</reference>
<gene>
    <name evidence="1" type="ORF">TWF696_008053</name>
</gene>
<evidence type="ECO:0000313" key="1">
    <source>
        <dbReference type="EMBL" id="KAK6344416.1"/>
    </source>
</evidence>
<name>A0AAV9UMD2_9PEZI</name>
<organism evidence="1 2">
    <name type="scientific">Orbilia brochopaga</name>
    <dbReference type="NCBI Taxonomy" id="3140254"/>
    <lineage>
        <taxon>Eukaryota</taxon>
        <taxon>Fungi</taxon>
        <taxon>Dikarya</taxon>
        <taxon>Ascomycota</taxon>
        <taxon>Pezizomycotina</taxon>
        <taxon>Orbiliomycetes</taxon>
        <taxon>Orbiliales</taxon>
        <taxon>Orbiliaceae</taxon>
        <taxon>Orbilia</taxon>
    </lineage>
</organism>
<accession>A0AAV9UMD2</accession>
<dbReference type="EMBL" id="JAVHNQ010000006">
    <property type="protein sequence ID" value="KAK6344416.1"/>
    <property type="molecule type" value="Genomic_DNA"/>
</dbReference>
<proteinExistence type="predicted"/>
<protein>
    <recommendedName>
        <fullName evidence="3">Secreted protein</fullName>
    </recommendedName>
</protein>
<comment type="caution">
    <text evidence="1">The sequence shown here is derived from an EMBL/GenBank/DDBJ whole genome shotgun (WGS) entry which is preliminary data.</text>
</comment>